<evidence type="ECO:0000313" key="12">
    <source>
        <dbReference type="EMBL" id="KAF3332020.1"/>
    </source>
</evidence>
<dbReference type="GO" id="GO:0003677">
    <property type="term" value="F:DNA binding"/>
    <property type="evidence" value="ECO:0007669"/>
    <property type="project" value="UniProtKB-UniRule"/>
</dbReference>
<dbReference type="GO" id="GO:0005634">
    <property type="term" value="C:nucleus"/>
    <property type="evidence" value="ECO:0007669"/>
    <property type="project" value="UniProtKB-SubCell"/>
</dbReference>
<dbReference type="PROSITE" id="PS50884">
    <property type="entry name" value="ZF_DOF_2"/>
    <property type="match status" value="1"/>
</dbReference>
<keyword evidence="3 9" id="KW-0862">Zinc</keyword>
<keyword evidence="5 8" id="KW-0238">DNA-binding</keyword>
<dbReference type="InterPro" id="IPR045174">
    <property type="entry name" value="Dof"/>
</dbReference>
<accession>A0A833QT04</accession>
<gene>
    <name evidence="12" type="ORF">FCM35_KLT03426</name>
</gene>
<dbReference type="PANTHER" id="PTHR31992:SF111">
    <property type="entry name" value="DOF ZINC FINGER PROTEIN DOF3.5"/>
    <property type="match status" value="1"/>
</dbReference>
<protein>
    <recommendedName>
        <fullName evidence="9">Dof zinc finger protein</fullName>
    </recommendedName>
</protein>
<evidence type="ECO:0000256" key="3">
    <source>
        <dbReference type="ARBA" id="ARBA00022833"/>
    </source>
</evidence>
<dbReference type="Pfam" id="PF02701">
    <property type="entry name" value="Zn_ribbon_Dof"/>
    <property type="match status" value="1"/>
</dbReference>
<evidence type="ECO:0000256" key="10">
    <source>
        <dbReference type="SAM" id="MobiDB-lite"/>
    </source>
</evidence>
<dbReference type="GO" id="GO:0008270">
    <property type="term" value="F:zinc ion binding"/>
    <property type="evidence" value="ECO:0007669"/>
    <property type="project" value="UniProtKB-KW"/>
</dbReference>
<proteinExistence type="predicted"/>
<evidence type="ECO:0000256" key="9">
    <source>
        <dbReference type="RuleBase" id="RU369094"/>
    </source>
</evidence>
<comment type="function">
    <text evidence="9">Transcription factor that binds specifically to a 5'-AA[AG]G-3' consensus core sequence.</text>
</comment>
<reference evidence="12" key="1">
    <citation type="submission" date="2020-01" db="EMBL/GenBank/DDBJ databases">
        <title>Genome sequence of Kobresia littledalei, the first chromosome-level genome in the family Cyperaceae.</title>
        <authorList>
            <person name="Qu G."/>
        </authorList>
    </citation>
    <scope>NUCLEOTIDE SEQUENCE</scope>
    <source>
        <strain evidence="12">C.B.Clarke</strain>
        <tissue evidence="12">Leaf</tissue>
    </source>
</reference>
<comment type="subcellular location">
    <subcellularLocation>
        <location evidence="8 9">Nucleus</location>
    </subcellularLocation>
</comment>
<dbReference type="PANTHER" id="PTHR31992">
    <property type="entry name" value="DOF ZINC FINGER PROTEIN DOF1.4-RELATED"/>
    <property type="match status" value="1"/>
</dbReference>
<evidence type="ECO:0000256" key="7">
    <source>
        <dbReference type="ARBA" id="ARBA00023242"/>
    </source>
</evidence>
<evidence type="ECO:0000256" key="5">
    <source>
        <dbReference type="ARBA" id="ARBA00023125"/>
    </source>
</evidence>
<name>A0A833QT04_9POAL</name>
<dbReference type="PROSITE" id="PS01361">
    <property type="entry name" value="ZF_DOF_1"/>
    <property type="match status" value="1"/>
</dbReference>
<dbReference type="InterPro" id="IPR003851">
    <property type="entry name" value="Znf_Dof"/>
</dbReference>
<evidence type="ECO:0000259" key="11">
    <source>
        <dbReference type="PROSITE" id="PS50884"/>
    </source>
</evidence>
<evidence type="ECO:0000256" key="6">
    <source>
        <dbReference type="ARBA" id="ARBA00023163"/>
    </source>
</evidence>
<keyword evidence="1 9" id="KW-0479">Metal-binding</keyword>
<comment type="caution">
    <text evidence="12">The sequence shown here is derived from an EMBL/GenBank/DDBJ whole genome shotgun (WGS) entry which is preliminary data.</text>
</comment>
<dbReference type="GO" id="GO:0003700">
    <property type="term" value="F:DNA-binding transcription factor activity"/>
    <property type="evidence" value="ECO:0007669"/>
    <property type="project" value="UniProtKB-UniRule"/>
</dbReference>
<keyword evidence="6 9" id="KW-0804">Transcription</keyword>
<feature type="compositionally biased region" description="Polar residues" evidence="10">
    <location>
        <begin position="93"/>
        <end position="102"/>
    </location>
</feature>
<feature type="domain" description="Dof-type" evidence="11">
    <location>
        <begin position="30"/>
        <end position="84"/>
    </location>
</feature>
<feature type="region of interest" description="Disordered" evidence="10">
    <location>
        <begin position="75"/>
        <end position="102"/>
    </location>
</feature>
<dbReference type="OrthoDB" id="1927254at2759"/>
<evidence type="ECO:0000256" key="4">
    <source>
        <dbReference type="ARBA" id="ARBA00023015"/>
    </source>
</evidence>
<evidence type="ECO:0000313" key="13">
    <source>
        <dbReference type="Proteomes" id="UP000623129"/>
    </source>
</evidence>
<evidence type="ECO:0000256" key="2">
    <source>
        <dbReference type="ARBA" id="ARBA00022771"/>
    </source>
</evidence>
<dbReference type="EMBL" id="SWLB01000012">
    <property type="protein sequence ID" value="KAF3332020.1"/>
    <property type="molecule type" value="Genomic_DNA"/>
</dbReference>
<keyword evidence="13" id="KW-1185">Reference proteome</keyword>
<keyword evidence="7 8" id="KW-0539">Nucleus</keyword>
<sequence length="277" mass="30662">MFSTNDTMLPYQLQPTLIDRQWKPENEIAPNCPRCDSSNTKFCYYNNYSLSQPRYFCKGCRRYWTKGGSLRNVPVGGGCRKNRRSKPARAQAGSMNGHQNQVPVRPDLVLDGMVGNSTGSGQPGRSTDGSAIDLAMLYAKYLNKCPEPSEQSDSFDGSNCMDPVLDELPVQLPSHDGLLDWHISSDPIEEALLCDSSNMLLGEFNFSMDPGCYESPDLPTEGGYNYSSDESFYSSSCSVLPNLIPDESLAVLQESSINATYNWTTLDCPSLEALYKC</sequence>
<dbReference type="AlphaFoldDB" id="A0A833QT04"/>
<evidence type="ECO:0000256" key="1">
    <source>
        <dbReference type="ARBA" id="ARBA00022723"/>
    </source>
</evidence>
<keyword evidence="4 9" id="KW-0805">Transcription regulation</keyword>
<keyword evidence="2 8" id="KW-0863">Zinc-finger</keyword>
<organism evidence="12 13">
    <name type="scientific">Carex littledalei</name>
    <dbReference type="NCBI Taxonomy" id="544730"/>
    <lineage>
        <taxon>Eukaryota</taxon>
        <taxon>Viridiplantae</taxon>
        <taxon>Streptophyta</taxon>
        <taxon>Embryophyta</taxon>
        <taxon>Tracheophyta</taxon>
        <taxon>Spermatophyta</taxon>
        <taxon>Magnoliopsida</taxon>
        <taxon>Liliopsida</taxon>
        <taxon>Poales</taxon>
        <taxon>Cyperaceae</taxon>
        <taxon>Cyperoideae</taxon>
        <taxon>Cariceae</taxon>
        <taxon>Carex</taxon>
        <taxon>Carex subgen. Euthyceras</taxon>
    </lineage>
</organism>
<dbReference type="Proteomes" id="UP000623129">
    <property type="component" value="Unassembled WGS sequence"/>
</dbReference>
<evidence type="ECO:0000256" key="8">
    <source>
        <dbReference type="PROSITE-ProRule" id="PRU00071"/>
    </source>
</evidence>